<dbReference type="CDD" id="cd10938">
    <property type="entry name" value="CE4_HpPgdA_like"/>
    <property type="match status" value="1"/>
</dbReference>
<dbReference type="STRING" id="60175.A0A1V6Z3H6"/>
<accession>A0A1V6Z3H6</accession>
<evidence type="ECO:0000259" key="1">
    <source>
        <dbReference type="PROSITE" id="PS51677"/>
    </source>
</evidence>
<keyword evidence="3" id="KW-1185">Reference proteome</keyword>
<dbReference type="InterPro" id="IPR011330">
    <property type="entry name" value="Glyco_hydro/deAcase_b/a-brl"/>
</dbReference>
<dbReference type="InterPro" id="IPR037950">
    <property type="entry name" value="PgdA-like"/>
</dbReference>
<dbReference type="Proteomes" id="UP000191691">
    <property type="component" value="Unassembled WGS sequence"/>
</dbReference>
<dbReference type="PROSITE" id="PS51677">
    <property type="entry name" value="NODB"/>
    <property type="match status" value="1"/>
</dbReference>
<dbReference type="GO" id="GO:0005975">
    <property type="term" value="P:carbohydrate metabolic process"/>
    <property type="evidence" value="ECO:0007669"/>
    <property type="project" value="InterPro"/>
</dbReference>
<protein>
    <recommendedName>
        <fullName evidence="1">NodB homology domain-containing protein</fullName>
    </recommendedName>
</protein>
<dbReference type="PANTHER" id="PTHR47561:SF2">
    <property type="entry name" value="HYPOTHETICAL POLYSACCHARIDE DEACETYLASE (EUROFUNG)"/>
    <property type="match status" value="1"/>
</dbReference>
<name>A0A1V6Z3H6_PENNA</name>
<dbReference type="GO" id="GO:0016810">
    <property type="term" value="F:hydrolase activity, acting on carbon-nitrogen (but not peptide) bonds"/>
    <property type="evidence" value="ECO:0007669"/>
    <property type="project" value="InterPro"/>
</dbReference>
<feature type="domain" description="NodB homology" evidence="1">
    <location>
        <begin position="264"/>
        <end position="465"/>
    </location>
</feature>
<sequence>MTSCLSNKSIVITGVSAPFAEDFRDCYSGAKNKTLAVNLDSLVSSNLTEAQAQINTSFSALDDQIDIFIIDTRAQEPFRRDAIWEIPLSEWDQRLTPMSCQRKMLVHAKLFLQHQFEVSKAKKSHEPQSGDGFSIVVLGYQDLFGDSLDQVISKLQGDVSRLHPGASVNFLDLSNSREASTQSIAAATAILVSAKPTRGIISLDSIASVKSTKNNNDGFVARNTQLCTSLTLHQKHPKVKIALSFDFDAVSAFLGTGDHPENNLADYSTGIFAGRVGANRILRMLQKHQIADKVTWFIPGHTMETFEPTVKEIIKSGAEIGLHGYSHEGAYQMTPTQERDVLVKCMEVCERLTGKRVRGYRAPMYQLRETTIELLRGFEFLYDSSLSHHDSQPYFTPSDPPIERVDFSKPASTWLRPTPLAATNARPVGHPLVEIPTGWNNEDMMALQYFPHLDNSHGHVDVRVVEQRWKDMFLWLWENADVDGGDGSFVFPILMHPDTSGMSHVIGMVDRFVGWLREWGDAVQFRTFESITQEWLEEQQKAECSID</sequence>
<dbReference type="SUPFAM" id="SSF88713">
    <property type="entry name" value="Glycoside hydrolase/deacetylase"/>
    <property type="match status" value="1"/>
</dbReference>
<gene>
    <name evidence="2" type="ORF">PENNAL_c0004G01254</name>
</gene>
<dbReference type="Pfam" id="PF01522">
    <property type="entry name" value="Polysacc_deac_1"/>
    <property type="match status" value="1"/>
</dbReference>
<organism evidence="2 3">
    <name type="scientific">Penicillium nalgiovense</name>
    <dbReference type="NCBI Taxonomy" id="60175"/>
    <lineage>
        <taxon>Eukaryota</taxon>
        <taxon>Fungi</taxon>
        <taxon>Dikarya</taxon>
        <taxon>Ascomycota</taxon>
        <taxon>Pezizomycotina</taxon>
        <taxon>Eurotiomycetes</taxon>
        <taxon>Eurotiomycetidae</taxon>
        <taxon>Eurotiales</taxon>
        <taxon>Aspergillaceae</taxon>
        <taxon>Penicillium</taxon>
    </lineage>
</organism>
<dbReference type="OMA" id="NEDMMAL"/>
<proteinExistence type="predicted"/>
<evidence type="ECO:0000313" key="3">
    <source>
        <dbReference type="Proteomes" id="UP000191691"/>
    </source>
</evidence>
<reference evidence="3" key="1">
    <citation type="journal article" date="2017" name="Nat. Microbiol.">
        <title>Global analysis of biosynthetic gene clusters reveals vast potential of secondary metabolite production in Penicillium species.</title>
        <authorList>
            <person name="Nielsen J.C."/>
            <person name="Grijseels S."/>
            <person name="Prigent S."/>
            <person name="Ji B."/>
            <person name="Dainat J."/>
            <person name="Nielsen K.F."/>
            <person name="Frisvad J.C."/>
            <person name="Workman M."/>
            <person name="Nielsen J."/>
        </authorList>
    </citation>
    <scope>NUCLEOTIDE SEQUENCE [LARGE SCALE GENOMIC DNA]</scope>
    <source>
        <strain evidence="3">IBT 13039</strain>
    </source>
</reference>
<evidence type="ECO:0000313" key="2">
    <source>
        <dbReference type="EMBL" id="OQE94266.1"/>
    </source>
</evidence>
<dbReference type="AlphaFoldDB" id="A0A1V6Z3H6"/>
<dbReference type="EMBL" id="MOOB01000004">
    <property type="protein sequence ID" value="OQE94266.1"/>
    <property type="molecule type" value="Genomic_DNA"/>
</dbReference>
<comment type="caution">
    <text evidence="2">The sequence shown here is derived from an EMBL/GenBank/DDBJ whole genome shotgun (WGS) entry which is preliminary data.</text>
</comment>
<dbReference type="InterPro" id="IPR002509">
    <property type="entry name" value="NODB_dom"/>
</dbReference>
<dbReference type="PANTHER" id="PTHR47561">
    <property type="entry name" value="POLYSACCHARIDE DEACETYLASE FAMILY PROTEIN (AFU_ORTHOLOGUE AFUA_6G05030)"/>
    <property type="match status" value="1"/>
</dbReference>
<dbReference type="Gene3D" id="3.20.20.370">
    <property type="entry name" value="Glycoside hydrolase/deacetylase"/>
    <property type="match status" value="1"/>
</dbReference>